<name>A0A0A3IMB3_9BACI</name>
<protein>
    <submittedName>
        <fullName evidence="1">Uncharacterized protein</fullName>
    </submittedName>
</protein>
<proteinExistence type="predicted"/>
<keyword evidence="2" id="KW-1185">Reference proteome</keyword>
<evidence type="ECO:0000313" key="1">
    <source>
        <dbReference type="EMBL" id="KGR83943.1"/>
    </source>
</evidence>
<reference evidence="1 2" key="1">
    <citation type="submission" date="2014-02" db="EMBL/GenBank/DDBJ databases">
        <title>Draft genome sequence of Lysinibacillus odysseyi NBRC 100172.</title>
        <authorList>
            <person name="Zhang F."/>
            <person name="Wang G."/>
            <person name="Zhang L."/>
        </authorList>
    </citation>
    <scope>NUCLEOTIDE SEQUENCE [LARGE SCALE GENOMIC DNA]</scope>
    <source>
        <strain evidence="1 2">NBRC 100172</strain>
    </source>
</reference>
<dbReference type="RefSeq" id="WP_036155916.1">
    <property type="nucleotide sequence ID" value="NZ_AVCX01000004.1"/>
</dbReference>
<evidence type="ECO:0000313" key="2">
    <source>
        <dbReference type="Proteomes" id="UP000030437"/>
    </source>
</evidence>
<dbReference type="AlphaFoldDB" id="A0A0A3IMB3"/>
<organism evidence="1 2">
    <name type="scientific">Lysinibacillus odysseyi 34hs-1 = NBRC 100172</name>
    <dbReference type="NCBI Taxonomy" id="1220589"/>
    <lineage>
        <taxon>Bacteria</taxon>
        <taxon>Bacillati</taxon>
        <taxon>Bacillota</taxon>
        <taxon>Bacilli</taxon>
        <taxon>Bacillales</taxon>
        <taxon>Bacillaceae</taxon>
        <taxon>Lysinibacillus</taxon>
    </lineage>
</organism>
<dbReference type="STRING" id="1220589.CD32_14735"/>
<sequence length="134" mass="15727">MNNNVDYEIIKDSVVYSFEEYIEEDGFTAPQSAAKVFEEDWRDLNYNTFTRTAYYICVAIECFKLKEIPDFIYENLEFYINGDGFKNEANEKDIELLSQDINKCIQLMENGDYKVIKSSFGAKSRIEYILSLKP</sequence>
<dbReference type="Proteomes" id="UP000030437">
    <property type="component" value="Unassembled WGS sequence"/>
</dbReference>
<comment type="caution">
    <text evidence="1">The sequence shown here is derived from an EMBL/GenBank/DDBJ whole genome shotgun (WGS) entry which is preliminary data.</text>
</comment>
<dbReference type="eggNOG" id="ENOG503427J">
    <property type="taxonomic scope" value="Bacteria"/>
</dbReference>
<dbReference type="EMBL" id="JPVP01000057">
    <property type="protein sequence ID" value="KGR83943.1"/>
    <property type="molecule type" value="Genomic_DNA"/>
</dbReference>
<gene>
    <name evidence="1" type="ORF">CD32_14735</name>
</gene>
<dbReference type="OrthoDB" id="2339477at2"/>
<accession>A0A0A3IMB3</accession>